<dbReference type="PANTHER" id="PTHR12283">
    <property type="entry name" value="GLUTAMINYL-PEPTIDE CYCLOTRANSFERASE"/>
    <property type="match status" value="1"/>
</dbReference>
<dbReference type="RefSeq" id="WP_015274729.1">
    <property type="nucleotide sequence ID" value="NC_019908.1"/>
</dbReference>
<dbReference type="InterPro" id="IPR007484">
    <property type="entry name" value="Peptidase_M28"/>
</dbReference>
<keyword evidence="5" id="KW-0645">Protease</keyword>
<reference evidence="5 6" key="1">
    <citation type="journal article" date="2013" name="Genome Announc.">
        <title>Complete Genome Sequence of the Porcine Strain Brachyspira pilosicoli P43/6/78(T.).</title>
        <authorList>
            <person name="Lin C."/>
            <person name="den Bakker H.C."/>
            <person name="Suzuki H."/>
            <person name="Lefebure T."/>
            <person name="Ponnala L."/>
            <person name="Sun Q."/>
            <person name="Stanhope M.J."/>
            <person name="Wiedmann M."/>
            <person name="Duhamel G.E."/>
        </authorList>
    </citation>
    <scope>NUCLEOTIDE SEQUENCE [LARGE SCALE GENOMIC DNA]</scope>
    <source>
        <strain evidence="5 6">P43/6/78</strain>
    </source>
</reference>
<dbReference type="Pfam" id="PF04389">
    <property type="entry name" value="Peptidase_M28"/>
    <property type="match status" value="1"/>
</dbReference>
<dbReference type="GO" id="GO:0008270">
    <property type="term" value="F:zinc ion binding"/>
    <property type="evidence" value="ECO:0007669"/>
    <property type="project" value="TreeGrafter"/>
</dbReference>
<name>A0A3B6W2R3_BRAPL</name>
<evidence type="ECO:0000256" key="2">
    <source>
        <dbReference type="ARBA" id="ARBA00023315"/>
    </source>
</evidence>
<evidence type="ECO:0000259" key="4">
    <source>
        <dbReference type="Pfam" id="PF04389"/>
    </source>
</evidence>
<dbReference type="GO" id="GO:0016603">
    <property type="term" value="F:glutaminyl-peptide cyclotransferase activity"/>
    <property type="evidence" value="ECO:0007669"/>
    <property type="project" value="TreeGrafter"/>
</dbReference>
<feature type="signal peptide" evidence="3">
    <location>
        <begin position="1"/>
        <end position="22"/>
    </location>
</feature>
<proteinExistence type="predicted"/>
<feature type="chain" id="PRO_5017195806" evidence="3">
    <location>
        <begin position="23"/>
        <end position="317"/>
    </location>
</feature>
<dbReference type="EMBL" id="CP002873">
    <property type="protein sequence ID" value="AGA67037.1"/>
    <property type="molecule type" value="Genomic_DNA"/>
</dbReference>
<accession>A0A3B6W2R3</accession>
<dbReference type="InterPro" id="IPR040234">
    <property type="entry name" value="QC/QCL"/>
</dbReference>
<keyword evidence="1" id="KW-0808">Transferase</keyword>
<evidence type="ECO:0000256" key="1">
    <source>
        <dbReference type="ARBA" id="ARBA00022679"/>
    </source>
</evidence>
<evidence type="ECO:0000256" key="3">
    <source>
        <dbReference type="SAM" id="SignalP"/>
    </source>
</evidence>
<dbReference type="KEGG" id="bpip:BPP43_09270"/>
<sequence length="317" mass="36213">MIKNIFAVLICMLLFSCNNVNALNNNLSSNNSQLYFDSKKAYDYVKAQTDLGPRVYGSEAHKNVREYFKKEISNMGYEVFSHKFEAPYIKGREGENIYAFLNGKTDKYIIIASHYDSRSVAEKDPVAENRNKPIDGANDGASSSGVLLELMNALKNYELDYSICFVLFDLEDDGNLFGVEGTSPIETDWIQGSIAFVNDNVVDKNKIKFGILLDMVGSSEALFKYENFAYTYYSDIYKNVWSNARYLGYEKFFVNDFYGGIIDDHTPFIFNNIPFIDVIDMSYKYHHTQNDTIDKIDINTLEAVGKTIEYTIVNTIK</sequence>
<protein>
    <submittedName>
        <fullName evidence="5">Putative leucine aminopeptidase</fullName>
    </submittedName>
</protein>
<organism evidence="5 6">
    <name type="scientific">Brachyspira pilosicoli P43/6/78</name>
    <dbReference type="NCBI Taxonomy" id="1042417"/>
    <lineage>
        <taxon>Bacteria</taxon>
        <taxon>Pseudomonadati</taxon>
        <taxon>Spirochaetota</taxon>
        <taxon>Spirochaetia</taxon>
        <taxon>Brachyspirales</taxon>
        <taxon>Brachyspiraceae</taxon>
        <taxon>Brachyspira</taxon>
    </lineage>
</organism>
<dbReference type="Gene3D" id="3.40.630.10">
    <property type="entry name" value="Zn peptidases"/>
    <property type="match status" value="1"/>
</dbReference>
<dbReference type="SUPFAM" id="SSF53187">
    <property type="entry name" value="Zn-dependent exopeptidases"/>
    <property type="match status" value="1"/>
</dbReference>
<dbReference type="GO" id="GO:0004177">
    <property type="term" value="F:aminopeptidase activity"/>
    <property type="evidence" value="ECO:0007669"/>
    <property type="project" value="UniProtKB-KW"/>
</dbReference>
<keyword evidence="2" id="KW-0012">Acyltransferase</keyword>
<keyword evidence="5" id="KW-0378">Hydrolase</keyword>
<keyword evidence="6" id="KW-1185">Reference proteome</keyword>
<dbReference type="PROSITE" id="PS51257">
    <property type="entry name" value="PROKAR_LIPOPROTEIN"/>
    <property type="match status" value="1"/>
</dbReference>
<evidence type="ECO:0000313" key="5">
    <source>
        <dbReference type="EMBL" id="AGA67037.1"/>
    </source>
</evidence>
<feature type="domain" description="Peptidase M28" evidence="4">
    <location>
        <begin position="96"/>
        <end position="310"/>
    </location>
</feature>
<gene>
    <name evidence="5" type="ORF">BPP43_09270</name>
</gene>
<dbReference type="PANTHER" id="PTHR12283:SF6">
    <property type="entry name" value="GLUTAMINYL-PEPTIDE CYCLOTRANSFERASE-RELATED"/>
    <property type="match status" value="1"/>
</dbReference>
<dbReference type="Proteomes" id="UP000010793">
    <property type="component" value="Chromosome"/>
</dbReference>
<keyword evidence="3" id="KW-0732">Signal</keyword>
<keyword evidence="5" id="KW-0031">Aminopeptidase</keyword>
<evidence type="ECO:0000313" key="6">
    <source>
        <dbReference type="Proteomes" id="UP000010793"/>
    </source>
</evidence>
<dbReference type="AlphaFoldDB" id="A0A3B6W2R3"/>